<accession>A0ABV2YXY6</accession>
<comment type="subcellular location">
    <subcellularLocation>
        <location evidence="1">Cell membrane</location>
        <topology evidence="1">Multi-pass membrane protein</topology>
    </subcellularLocation>
</comment>
<dbReference type="InterPro" id="IPR050171">
    <property type="entry name" value="MFS_Transporters"/>
</dbReference>
<dbReference type="EMBL" id="JBEZVI010000006">
    <property type="protein sequence ID" value="MEU3710603.1"/>
    <property type="molecule type" value="Genomic_DNA"/>
</dbReference>
<dbReference type="RefSeq" id="WP_030284249.1">
    <property type="nucleotide sequence ID" value="NZ_JBEZVI010000006.1"/>
</dbReference>
<dbReference type="PANTHER" id="PTHR23517:SF2">
    <property type="entry name" value="MULTIDRUG RESISTANCE PROTEIN MDTH"/>
    <property type="match status" value="1"/>
</dbReference>
<feature type="transmembrane region" description="Helical" evidence="7">
    <location>
        <begin position="284"/>
        <end position="304"/>
    </location>
</feature>
<evidence type="ECO:0000256" key="4">
    <source>
        <dbReference type="ARBA" id="ARBA00022692"/>
    </source>
</evidence>
<sequence length="430" mass="44178">MTTAMGAALRRIQLGNALSAFGNGFTVPYLYVYVAKVRDLGASTAGVVLAMLAISALAVLPLTGRAIDRRGPLPVAVVGTVSAALGALGMGLSVSQAQVIASAVALGAGIAVIQPALATMIVWCSTTVTRSRAFATQFFLNNLGLGIGGLVGGLLVDPAHASSFVRLFAIEAAMFLVLGAAVATVRLPRAPKVEDAVPTGERPQGAWRALFADRRMVWLCVLGFVLFFACYGQFESGLAAYATEVTRIAPATLGIALAANTAAIVVAQFVVLKLVERRRRSRVMALVGLIWTVAWVAAGLSGLVHGSQVIATTLLISTYALFGIGESLLSPTVAPLVADLAPASLIGQYNSAFALVKQLALAIGPAVGALMVGHGMSAAYIGMLVLCALGITVLSLRLGRMLTPVQDNPHRAAAAPVRAVQDAETAVAVA</sequence>
<feature type="transmembrane region" description="Helical" evidence="7">
    <location>
        <begin position="138"/>
        <end position="156"/>
    </location>
</feature>
<feature type="transmembrane region" description="Helical" evidence="7">
    <location>
        <begin position="40"/>
        <end position="60"/>
    </location>
</feature>
<dbReference type="InterPro" id="IPR036259">
    <property type="entry name" value="MFS_trans_sf"/>
</dbReference>
<evidence type="ECO:0000256" key="5">
    <source>
        <dbReference type="ARBA" id="ARBA00022989"/>
    </source>
</evidence>
<dbReference type="InterPro" id="IPR020846">
    <property type="entry name" value="MFS_dom"/>
</dbReference>
<dbReference type="SUPFAM" id="SSF103473">
    <property type="entry name" value="MFS general substrate transporter"/>
    <property type="match status" value="1"/>
</dbReference>
<feature type="transmembrane region" description="Helical" evidence="7">
    <location>
        <begin position="216"/>
        <end position="234"/>
    </location>
</feature>
<dbReference type="PROSITE" id="PS50850">
    <property type="entry name" value="MFS"/>
    <property type="match status" value="1"/>
</dbReference>
<evidence type="ECO:0000256" key="2">
    <source>
        <dbReference type="ARBA" id="ARBA00022448"/>
    </source>
</evidence>
<dbReference type="InterPro" id="IPR011701">
    <property type="entry name" value="MFS"/>
</dbReference>
<feature type="transmembrane region" description="Helical" evidence="7">
    <location>
        <begin position="12"/>
        <end position="34"/>
    </location>
</feature>
<keyword evidence="4 7" id="KW-0812">Transmembrane</keyword>
<feature type="transmembrane region" description="Helical" evidence="7">
    <location>
        <begin position="352"/>
        <end position="372"/>
    </location>
</feature>
<keyword evidence="2" id="KW-0813">Transport</keyword>
<feature type="transmembrane region" description="Helical" evidence="7">
    <location>
        <begin position="100"/>
        <end position="126"/>
    </location>
</feature>
<evidence type="ECO:0000313" key="10">
    <source>
        <dbReference type="Proteomes" id="UP001550853"/>
    </source>
</evidence>
<gene>
    <name evidence="9" type="ORF">AB0E61_10960</name>
</gene>
<protein>
    <submittedName>
        <fullName evidence="9">MFS transporter</fullName>
    </submittedName>
</protein>
<keyword evidence="6 7" id="KW-0472">Membrane</keyword>
<name>A0ABV2YXY6_9ACTN</name>
<reference evidence="9 10" key="1">
    <citation type="submission" date="2024-06" db="EMBL/GenBank/DDBJ databases">
        <title>The Natural Products Discovery Center: Release of the First 8490 Sequenced Strains for Exploring Actinobacteria Biosynthetic Diversity.</title>
        <authorList>
            <person name="Kalkreuter E."/>
            <person name="Kautsar S.A."/>
            <person name="Yang D."/>
            <person name="Bader C.D."/>
            <person name="Teijaro C.N."/>
            <person name="Fluegel L."/>
            <person name="Davis C.M."/>
            <person name="Simpson J.R."/>
            <person name="Lauterbach L."/>
            <person name="Steele A.D."/>
            <person name="Gui C."/>
            <person name="Meng S."/>
            <person name="Li G."/>
            <person name="Viehrig K."/>
            <person name="Ye F."/>
            <person name="Su P."/>
            <person name="Kiefer A.F."/>
            <person name="Nichols A."/>
            <person name="Cepeda A.J."/>
            <person name="Yan W."/>
            <person name="Fan B."/>
            <person name="Jiang Y."/>
            <person name="Adhikari A."/>
            <person name="Zheng C.-J."/>
            <person name="Schuster L."/>
            <person name="Cowan T.M."/>
            <person name="Smanski M.J."/>
            <person name="Chevrette M.G."/>
            <person name="De Carvalho L.P.S."/>
            <person name="Shen B."/>
        </authorList>
    </citation>
    <scope>NUCLEOTIDE SEQUENCE [LARGE SCALE GENOMIC DNA]</scope>
    <source>
        <strain evidence="9 10">NPDC033039</strain>
    </source>
</reference>
<feature type="transmembrane region" description="Helical" evidence="7">
    <location>
        <begin position="72"/>
        <end position="94"/>
    </location>
</feature>
<dbReference type="Gene3D" id="1.20.1250.20">
    <property type="entry name" value="MFS general substrate transporter like domains"/>
    <property type="match status" value="1"/>
</dbReference>
<evidence type="ECO:0000313" key="9">
    <source>
        <dbReference type="EMBL" id="MEU3710603.1"/>
    </source>
</evidence>
<comment type="caution">
    <text evidence="9">The sequence shown here is derived from an EMBL/GenBank/DDBJ whole genome shotgun (WGS) entry which is preliminary data.</text>
</comment>
<organism evidence="9 10">
    <name type="scientific">Streptomyces catenulae</name>
    <dbReference type="NCBI Taxonomy" id="66875"/>
    <lineage>
        <taxon>Bacteria</taxon>
        <taxon>Bacillati</taxon>
        <taxon>Actinomycetota</taxon>
        <taxon>Actinomycetes</taxon>
        <taxon>Kitasatosporales</taxon>
        <taxon>Streptomycetaceae</taxon>
        <taxon>Streptomyces</taxon>
    </lineage>
</organism>
<feature type="domain" description="Major facilitator superfamily (MFS) profile" evidence="8">
    <location>
        <begin position="8"/>
        <end position="402"/>
    </location>
</feature>
<keyword evidence="3" id="KW-1003">Cell membrane</keyword>
<feature type="transmembrane region" description="Helical" evidence="7">
    <location>
        <begin position="254"/>
        <end position="272"/>
    </location>
</feature>
<feature type="transmembrane region" description="Helical" evidence="7">
    <location>
        <begin position="316"/>
        <end position="340"/>
    </location>
</feature>
<evidence type="ECO:0000256" key="6">
    <source>
        <dbReference type="ARBA" id="ARBA00023136"/>
    </source>
</evidence>
<evidence type="ECO:0000256" key="3">
    <source>
        <dbReference type="ARBA" id="ARBA00022475"/>
    </source>
</evidence>
<evidence type="ECO:0000256" key="1">
    <source>
        <dbReference type="ARBA" id="ARBA00004651"/>
    </source>
</evidence>
<proteinExistence type="predicted"/>
<keyword evidence="10" id="KW-1185">Reference proteome</keyword>
<dbReference type="Proteomes" id="UP001550853">
    <property type="component" value="Unassembled WGS sequence"/>
</dbReference>
<feature type="transmembrane region" description="Helical" evidence="7">
    <location>
        <begin position="378"/>
        <end position="396"/>
    </location>
</feature>
<evidence type="ECO:0000256" key="7">
    <source>
        <dbReference type="SAM" id="Phobius"/>
    </source>
</evidence>
<dbReference type="Pfam" id="PF07690">
    <property type="entry name" value="MFS_1"/>
    <property type="match status" value="1"/>
</dbReference>
<evidence type="ECO:0000259" key="8">
    <source>
        <dbReference type="PROSITE" id="PS50850"/>
    </source>
</evidence>
<dbReference type="PANTHER" id="PTHR23517">
    <property type="entry name" value="RESISTANCE PROTEIN MDTM, PUTATIVE-RELATED-RELATED"/>
    <property type="match status" value="1"/>
</dbReference>
<feature type="transmembrane region" description="Helical" evidence="7">
    <location>
        <begin position="168"/>
        <end position="187"/>
    </location>
</feature>
<keyword evidence="5 7" id="KW-1133">Transmembrane helix</keyword>